<evidence type="ECO:0000313" key="1">
    <source>
        <dbReference type="EMBL" id="GME85539.1"/>
    </source>
</evidence>
<dbReference type="EMBL" id="BSXS01006423">
    <property type="protein sequence ID" value="GME85539.1"/>
    <property type="molecule type" value="Genomic_DNA"/>
</dbReference>
<name>A0ACB5TCD3_AMBMO</name>
<dbReference type="Proteomes" id="UP001165064">
    <property type="component" value="Unassembled WGS sequence"/>
</dbReference>
<protein>
    <submittedName>
        <fullName evidence="1">Unnamed protein product</fullName>
    </submittedName>
</protein>
<reference evidence="1" key="1">
    <citation type="submission" date="2023-04" db="EMBL/GenBank/DDBJ databases">
        <title>Ambrosiozyma monospora NBRC 10751.</title>
        <authorList>
            <person name="Ichikawa N."/>
            <person name="Sato H."/>
            <person name="Tonouchi N."/>
        </authorList>
    </citation>
    <scope>NUCLEOTIDE SEQUENCE</scope>
    <source>
        <strain evidence="1">NBRC 10751</strain>
    </source>
</reference>
<organism evidence="1 2">
    <name type="scientific">Ambrosiozyma monospora</name>
    <name type="common">Yeast</name>
    <name type="synonym">Endomycopsis monosporus</name>
    <dbReference type="NCBI Taxonomy" id="43982"/>
    <lineage>
        <taxon>Eukaryota</taxon>
        <taxon>Fungi</taxon>
        <taxon>Dikarya</taxon>
        <taxon>Ascomycota</taxon>
        <taxon>Saccharomycotina</taxon>
        <taxon>Pichiomycetes</taxon>
        <taxon>Pichiales</taxon>
        <taxon>Pichiaceae</taxon>
        <taxon>Ambrosiozyma</taxon>
    </lineage>
</organism>
<accession>A0ACB5TCD3</accession>
<evidence type="ECO:0000313" key="2">
    <source>
        <dbReference type="Proteomes" id="UP001165064"/>
    </source>
</evidence>
<proteinExistence type="predicted"/>
<sequence>MGKLNGIKLDLVNHILLNESKSPKPSAKVIKEDLKPSDVVRSIQYLHKSSTPIENFPLEVKKLQGSFQAMANENAARMKIQIGDPSIDPEYDLPMQMDTFSRGNRMMHGAAAMRGASQPVEKYEKFDPAFYEVFQPFKQMDRNMLVDIYANSLKTPKKQYTTKEGLEAIIGDVLKYLRASIPIKKPQKLTHLERVKKEKIEAESKNIRAAIEKETNDIDANVPEVLQSSIMNNLQENQPDDDEKAEDLTAEEIQAKKIKAVTHLVDSLEYQFVNWKMSFNEGLKVSGGNKGSKNKMRSPDYDYRSERGGIGARQRHASVLESDDLSSINGGPDDMDDDDDEFDEDYM</sequence>
<comment type="caution">
    <text evidence="1">The sequence shown here is derived from an EMBL/GenBank/DDBJ whole genome shotgun (WGS) entry which is preliminary data.</text>
</comment>
<gene>
    <name evidence="1" type="ORF">Amon02_000764000</name>
</gene>
<keyword evidence="2" id="KW-1185">Reference proteome</keyword>